<dbReference type="EMBL" id="JAMTCS010000011">
    <property type="protein sequence ID" value="MCP2266241.1"/>
    <property type="molecule type" value="Genomic_DNA"/>
</dbReference>
<gene>
    <name evidence="2" type="ORF">APR03_003606</name>
</gene>
<keyword evidence="1" id="KW-0812">Transmembrane</keyword>
<dbReference type="Proteomes" id="UP001139493">
    <property type="component" value="Unassembled WGS sequence"/>
</dbReference>
<proteinExistence type="predicted"/>
<dbReference type="AlphaFoldDB" id="A0A9X2GCW5"/>
<organism evidence="2 3">
    <name type="scientific">Promicromonospora thailandica</name>
    <dbReference type="NCBI Taxonomy" id="765201"/>
    <lineage>
        <taxon>Bacteria</taxon>
        <taxon>Bacillati</taxon>
        <taxon>Actinomycetota</taxon>
        <taxon>Actinomycetes</taxon>
        <taxon>Micrococcales</taxon>
        <taxon>Promicromonosporaceae</taxon>
        <taxon>Promicromonospora</taxon>
    </lineage>
</organism>
<evidence type="ECO:0000256" key="1">
    <source>
        <dbReference type="SAM" id="Phobius"/>
    </source>
</evidence>
<protein>
    <submittedName>
        <fullName evidence="2">Uncharacterized protein</fullName>
    </submittedName>
</protein>
<keyword evidence="1" id="KW-0472">Membrane</keyword>
<comment type="caution">
    <text evidence="2">The sequence shown here is derived from an EMBL/GenBank/DDBJ whole genome shotgun (WGS) entry which is preliminary data.</text>
</comment>
<evidence type="ECO:0000313" key="2">
    <source>
        <dbReference type="EMBL" id="MCP2266241.1"/>
    </source>
</evidence>
<name>A0A9X2GCW5_9MICO</name>
<feature type="transmembrane region" description="Helical" evidence="1">
    <location>
        <begin position="70"/>
        <end position="87"/>
    </location>
</feature>
<evidence type="ECO:0000313" key="3">
    <source>
        <dbReference type="Proteomes" id="UP001139493"/>
    </source>
</evidence>
<feature type="transmembrane region" description="Helical" evidence="1">
    <location>
        <begin position="107"/>
        <end position="127"/>
    </location>
</feature>
<accession>A0A9X2GCW5</accession>
<keyword evidence="3" id="KW-1185">Reference proteome</keyword>
<keyword evidence="1" id="KW-1133">Transmembrane helix</keyword>
<feature type="transmembrane region" description="Helical" evidence="1">
    <location>
        <begin position="45"/>
        <end position="63"/>
    </location>
</feature>
<feature type="transmembrane region" description="Helical" evidence="1">
    <location>
        <begin position="21"/>
        <end position="39"/>
    </location>
</feature>
<reference evidence="2" key="1">
    <citation type="submission" date="2022-06" db="EMBL/GenBank/DDBJ databases">
        <title>Genomic Encyclopedia of Archaeal and Bacterial Type Strains, Phase II (KMG-II): from individual species to whole genera.</title>
        <authorList>
            <person name="Goeker M."/>
        </authorList>
    </citation>
    <scope>NUCLEOTIDE SEQUENCE</scope>
    <source>
        <strain evidence="2">DSM 26652</strain>
    </source>
</reference>
<sequence length="138" mass="14154">MRENARVNSSGRHLGRTILRTLLAVLLGVVLGALGTVVHRYGGDPWYPGLVLALALTVAAGVLARAWAGYGTLLGFGVGWVGIVQALSLPGSGGDVVVPAGVLGMVWSYAGVALLAVVAFLPAGWFADVPARRKRPAA</sequence>